<feature type="region of interest" description="Disordered" evidence="1">
    <location>
        <begin position="1"/>
        <end position="43"/>
    </location>
</feature>
<dbReference type="RefSeq" id="WP_257785181.1">
    <property type="nucleotide sequence ID" value="NZ_CP016438.1"/>
</dbReference>
<dbReference type="EMBL" id="CP016438">
    <property type="protein sequence ID" value="ANS63668.1"/>
    <property type="molecule type" value="Genomic_DNA"/>
</dbReference>
<dbReference type="KEGG" id="sls:SLINC_1444"/>
<evidence type="ECO:0000256" key="1">
    <source>
        <dbReference type="SAM" id="MobiDB-lite"/>
    </source>
</evidence>
<dbReference type="AlphaFoldDB" id="A0A1B1M4T5"/>
<dbReference type="STRING" id="1915.SLINC_1444"/>
<accession>A0A1B1M4T5</accession>
<proteinExistence type="predicted"/>
<name>A0A1B1M4T5_STRLN</name>
<gene>
    <name evidence="2" type="ORF">SLINC_1444</name>
</gene>
<dbReference type="Proteomes" id="UP000092598">
    <property type="component" value="Chromosome"/>
</dbReference>
<feature type="compositionally biased region" description="Basic and acidic residues" evidence="1">
    <location>
        <begin position="15"/>
        <end position="35"/>
    </location>
</feature>
<organism evidence="2 3">
    <name type="scientific">Streptomyces lincolnensis</name>
    <dbReference type="NCBI Taxonomy" id="1915"/>
    <lineage>
        <taxon>Bacteria</taxon>
        <taxon>Bacillati</taxon>
        <taxon>Actinomycetota</taxon>
        <taxon>Actinomycetes</taxon>
        <taxon>Kitasatosporales</taxon>
        <taxon>Streptomycetaceae</taxon>
        <taxon>Streptomyces</taxon>
    </lineage>
</organism>
<evidence type="ECO:0000313" key="3">
    <source>
        <dbReference type="Proteomes" id="UP000092598"/>
    </source>
</evidence>
<sequence length="43" mass="4902">MGFNPLEHQGIPLERQVRSRRELDVEPVDPDHEPGGRTGRRPA</sequence>
<keyword evidence="3" id="KW-1185">Reference proteome</keyword>
<evidence type="ECO:0000313" key="2">
    <source>
        <dbReference type="EMBL" id="ANS63668.1"/>
    </source>
</evidence>
<reference evidence="2 3" key="1">
    <citation type="submission" date="2016-07" db="EMBL/GenBank/DDBJ databases">
        <title>Enhancement of antibiotic productionsby engineered nitrateutilization in actinobacteria.</title>
        <authorList>
            <person name="Meng S.C."/>
        </authorList>
    </citation>
    <scope>NUCLEOTIDE SEQUENCE [LARGE SCALE GENOMIC DNA]</scope>
    <source>
        <strain evidence="2 3">NRRL 2936</strain>
    </source>
</reference>
<protein>
    <submittedName>
        <fullName evidence="2">Uncharacterized protein</fullName>
    </submittedName>
</protein>